<dbReference type="EMBL" id="PIPY01000003">
    <property type="protein sequence ID" value="RUO62421.1"/>
    <property type="molecule type" value="Genomic_DNA"/>
</dbReference>
<proteinExistence type="predicted"/>
<evidence type="ECO:0008006" key="4">
    <source>
        <dbReference type="Google" id="ProtNLM"/>
    </source>
</evidence>
<dbReference type="OrthoDB" id="6240912at2"/>
<feature type="signal peptide" evidence="1">
    <location>
        <begin position="1"/>
        <end position="19"/>
    </location>
</feature>
<sequence length="110" mass="11856">MWRVSAIIAALSVISAAQAQQLNDPTAPPQVTQTTTPGAMTHDLRLQAVQRRPEGIVAYINGQRLQEGDTLPPYAITKITMNQVVVRHQQTGAEMTLFIFGDALGSGGQE</sequence>
<gene>
    <name evidence="2" type="ORF">CWI71_02995</name>
</gene>
<reference evidence="3" key="1">
    <citation type="journal article" date="2018" name="Front. Microbiol.">
        <title>Genome-Based Analysis Reveals the Taxonomy and Diversity of the Family Idiomarinaceae.</title>
        <authorList>
            <person name="Liu Y."/>
            <person name="Lai Q."/>
            <person name="Shao Z."/>
        </authorList>
    </citation>
    <scope>NUCLEOTIDE SEQUENCE [LARGE SCALE GENOMIC DNA]</scope>
    <source>
        <strain evidence="3">CVS-6</strain>
    </source>
</reference>
<evidence type="ECO:0000313" key="2">
    <source>
        <dbReference type="EMBL" id="RUO62421.1"/>
    </source>
</evidence>
<feature type="chain" id="PRO_5019078435" description="MSHA biogenesis protein MshK" evidence="1">
    <location>
        <begin position="20"/>
        <end position="110"/>
    </location>
</feature>
<evidence type="ECO:0000313" key="3">
    <source>
        <dbReference type="Proteomes" id="UP000288259"/>
    </source>
</evidence>
<accession>A0A432YN57</accession>
<protein>
    <recommendedName>
        <fullName evidence="4">MSHA biogenesis protein MshK</fullName>
    </recommendedName>
</protein>
<name>A0A432YN57_9GAMM</name>
<comment type="caution">
    <text evidence="2">The sequence shown here is derived from an EMBL/GenBank/DDBJ whole genome shotgun (WGS) entry which is preliminary data.</text>
</comment>
<dbReference type="RefSeq" id="WP_126753786.1">
    <property type="nucleotide sequence ID" value="NZ_PIPY01000003.1"/>
</dbReference>
<keyword evidence="3" id="KW-1185">Reference proteome</keyword>
<keyword evidence="1" id="KW-0732">Signal</keyword>
<organism evidence="2 3">
    <name type="scientific">Pseudidiomarina insulisalsae</name>
    <dbReference type="NCBI Taxonomy" id="575789"/>
    <lineage>
        <taxon>Bacteria</taxon>
        <taxon>Pseudomonadati</taxon>
        <taxon>Pseudomonadota</taxon>
        <taxon>Gammaproteobacteria</taxon>
        <taxon>Alteromonadales</taxon>
        <taxon>Idiomarinaceae</taxon>
        <taxon>Pseudidiomarina</taxon>
    </lineage>
</organism>
<dbReference type="Proteomes" id="UP000288259">
    <property type="component" value="Unassembled WGS sequence"/>
</dbReference>
<dbReference type="AlphaFoldDB" id="A0A432YN57"/>
<evidence type="ECO:0000256" key="1">
    <source>
        <dbReference type="SAM" id="SignalP"/>
    </source>
</evidence>